<gene>
    <name evidence="2" type="ORF">CCE01nite_10600</name>
</gene>
<feature type="region of interest" description="Disordered" evidence="1">
    <location>
        <begin position="28"/>
        <end position="76"/>
    </location>
</feature>
<dbReference type="Proteomes" id="UP000317046">
    <property type="component" value="Unassembled WGS sequence"/>
</dbReference>
<reference evidence="2" key="1">
    <citation type="submission" date="2019-06" db="EMBL/GenBank/DDBJ databases">
        <title>Whole genome shotgun sequence of Cellulomonas cellasea NBRC 3753.</title>
        <authorList>
            <person name="Hosoyama A."/>
            <person name="Uohara A."/>
            <person name="Ohji S."/>
            <person name="Ichikawa N."/>
        </authorList>
    </citation>
    <scope>NUCLEOTIDE SEQUENCE [LARGE SCALE GENOMIC DNA]</scope>
    <source>
        <strain evidence="2">NBRC 3753</strain>
    </source>
</reference>
<name>A0A4Y3KRQ8_9CELL</name>
<evidence type="ECO:0000256" key="1">
    <source>
        <dbReference type="SAM" id="MobiDB-lite"/>
    </source>
</evidence>
<evidence type="ECO:0000313" key="2">
    <source>
        <dbReference type="EMBL" id="GEA87111.1"/>
    </source>
</evidence>
<comment type="caution">
    <text evidence="2">The sequence shown here is derived from an EMBL/GenBank/DDBJ whole genome shotgun (WGS) entry which is preliminary data.</text>
</comment>
<protein>
    <submittedName>
        <fullName evidence="2">Uncharacterized protein</fullName>
    </submittedName>
</protein>
<sequence length="76" mass="7731">MTTSPQVTATGAADAGAATATDEATAAAAAQSVATSGRDLMDDNPLETAERPPRVRGRPARPVQRPVEMPDKSVLG</sequence>
<organism evidence="2 3">
    <name type="scientific">Cellulomonas cellasea</name>
    <dbReference type="NCBI Taxonomy" id="43670"/>
    <lineage>
        <taxon>Bacteria</taxon>
        <taxon>Bacillati</taxon>
        <taxon>Actinomycetota</taxon>
        <taxon>Actinomycetes</taxon>
        <taxon>Micrococcales</taxon>
        <taxon>Cellulomonadaceae</taxon>
        <taxon>Cellulomonas</taxon>
    </lineage>
</organism>
<dbReference type="EMBL" id="BJLR01000011">
    <property type="protein sequence ID" value="GEA87111.1"/>
    <property type="molecule type" value="Genomic_DNA"/>
</dbReference>
<dbReference type="AlphaFoldDB" id="A0A4Y3KRQ8"/>
<accession>A0A4Y3KRQ8</accession>
<keyword evidence="3" id="KW-1185">Reference proteome</keyword>
<evidence type="ECO:0000313" key="3">
    <source>
        <dbReference type="Proteomes" id="UP000317046"/>
    </source>
</evidence>
<proteinExistence type="predicted"/>